<dbReference type="EMBL" id="MU806503">
    <property type="protein sequence ID" value="KAJ3834647.1"/>
    <property type="molecule type" value="Genomic_DNA"/>
</dbReference>
<organism evidence="2 3">
    <name type="scientific">Lentinula raphanica</name>
    <dbReference type="NCBI Taxonomy" id="153919"/>
    <lineage>
        <taxon>Eukaryota</taxon>
        <taxon>Fungi</taxon>
        <taxon>Dikarya</taxon>
        <taxon>Basidiomycota</taxon>
        <taxon>Agaricomycotina</taxon>
        <taxon>Agaricomycetes</taxon>
        <taxon>Agaricomycetidae</taxon>
        <taxon>Agaricales</taxon>
        <taxon>Marasmiineae</taxon>
        <taxon>Omphalotaceae</taxon>
        <taxon>Lentinula</taxon>
    </lineage>
</organism>
<name>A0AA38UE35_9AGAR</name>
<evidence type="ECO:0000313" key="2">
    <source>
        <dbReference type="EMBL" id="KAJ3834647.1"/>
    </source>
</evidence>
<sequence>MSSRKLQLADYSSFAHLLENGGVFDSSAQRKELEDTIEKSTGHDIPALEDEIRELKVTKTSIQATVSKFEQLLTPNAVNRLPTEILTEIFLNVRDTATGYTTTITEGLWPISHVSRKWRNVAISMPQLWSNISIGVIETPAKNELQLLNTALARSGSHPLHVNASFSWSTSEELGFQIWETGARSGRPSVKTLIPLWPTEEQLSRALIQTIVQHSNRWKTASIHVLDSYYLHPIHCQLSSLEKLTYSGKLEFRSVLFSVAPKLREVEFSGTDSGMYQLPWTQLVRFHESQIPDELPADDLVFHYVEILRQCDQLEDFGAVCVCVDEGLGPHPSLVHNNLKTFRCSDFHLVRCLTLPSLQNLHLQPVPLDSSPLELIPSAHELLTRSRCASSLRVLRLTAVVLDHSIFDLLESTEGLRELHFAFDNRDIPEITAFMTRLITRLNTSLQFAKPSDQVFLPHLEEFTSDIEAITGYESPTFNIQFIDETYVDMVEGRWNSSGDGVSQLRVVKFESHVPATLSGFTDRCIQRMKEMRDEGLTAYIAASMSKDRRETPKIYVK</sequence>
<comment type="caution">
    <text evidence="2">The sequence shown here is derived from an EMBL/GenBank/DDBJ whole genome shotgun (WGS) entry which is preliminary data.</text>
</comment>
<proteinExistence type="predicted"/>
<dbReference type="Gene3D" id="1.20.1280.50">
    <property type="match status" value="1"/>
</dbReference>
<evidence type="ECO:0000313" key="3">
    <source>
        <dbReference type="Proteomes" id="UP001163846"/>
    </source>
</evidence>
<feature type="domain" description="F-box" evidence="1">
    <location>
        <begin position="79"/>
        <end position="133"/>
    </location>
</feature>
<dbReference type="InterPro" id="IPR001810">
    <property type="entry name" value="F-box_dom"/>
</dbReference>
<reference evidence="2" key="1">
    <citation type="submission" date="2022-08" db="EMBL/GenBank/DDBJ databases">
        <authorList>
            <consortium name="DOE Joint Genome Institute"/>
            <person name="Min B."/>
            <person name="Riley R."/>
            <person name="Sierra-Patev S."/>
            <person name="Naranjo-Ortiz M."/>
            <person name="Looney B."/>
            <person name="Konkel Z."/>
            <person name="Slot J.C."/>
            <person name="Sakamoto Y."/>
            <person name="Steenwyk J.L."/>
            <person name="Rokas A."/>
            <person name="Carro J."/>
            <person name="Camarero S."/>
            <person name="Ferreira P."/>
            <person name="Molpeceres G."/>
            <person name="Ruiz-Duenas F.J."/>
            <person name="Serrano A."/>
            <person name="Henrissat B."/>
            <person name="Drula E."/>
            <person name="Hughes K.W."/>
            <person name="Mata J.L."/>
            <person name="Ishikawa N.K."/>
            <person name="Vargas-Isla R."/>
            <person name="Ushijima S."/>
            <person name="Smith C.A."/>
            <person name="Ahrendt S."/>
            <person name="Andreopoulos W."/>
            <person name="He G."/>
            <person name="Labutti K."/>
            <person name="Lipzen A."/>
            <person name="Ng V."/>
            <person name="Sandor L."/>
            <person name="Barry K."/>
            <person name="Martinez A.T."/>
            <person name="Xiao Y."/>
            <person name="Gibbons J.G."/>
            <person name="Terashima K."/>
            <person name="Hibbett D.S."/>
            <person name="Grigoriev I.V."/>
        </authorList>
    </citation>
    <scope>NUCLEOTIDE SEQUENCE</scope>
    <source>
        <strain evidence="2">TFB9207</strain>
    </source>
</reference>
<dbReference type="SUPFAM" id="SSF52047">
    <property type="entry name" value="RNI-like"/>
    <property type="match status" value="1"/>
</dbReference>
<protein>
    <recommendedName>
        <fullName evidence="1">F-box domain-containing protein</fullName>
    </recommendedName>
</protein>
<accession>A0AA38UE35</accession>
<keyword evidence="3" id="KW-1185">Reference proteome</keyword>
<gene>
    <name evidence="2" type="ORF">F5878DRAFT_347621</name>
</gene>
<evidence type="ECO:0000259" key="1">
    <source>
        <dbReference type="Pfam" id="PF12937"/>
    </source>
</evidence>
<dbReference type="Proteomes" id="UP001163846">
    <property type="component" value="Unassembled WGS sequence"/>
</dbReference>
<dbReference type="Pfam" id="PF12937">
    <property type="entry name" value="F-box-like"/>
    <property type="match status" value="1"/>
</dbReference>
<dbReference type="AlphaFoldDB" id="A0AA38UE35"/>